<dbReference type="OrthoDB" id="273695at2759"/>
<dbReference type="EMBL" id="LJSK01000334">
    <property type="protein sequence ID" value="KPI83714.1"/>
    <property type="molecule type" value="Genomic_DNA"/>
</dbReference>
<dbReference type="VEuPathDB" id="TriTrypDB:Lsey_0334_0040"/>
<gene>
    <name evidence="2" type="ORF">ABL78_7246</name>
</gene>
<feature type="region of interest" description="Disordered" evidence="1">
    <location>
        <begin position="940"/>
        <end position="1019"/>
    </location>
</feature>
<organism evidence="2 3">
    <name type="scientific">Leptomonas seymouri</name>
    <dbReference type="NCBI Taxonomy" id="5684"/>
    <lineage>
        <taxon>Eukaryota</taxon>
        <taxon>Discoba</taxon>
        <taxon>Euglenozoa</taxon>
        <taxon>Kinetoplastea</taxon>
        <taxon>Metakinetoplastina</taxon>
        <taxon>Trypanosomatida</taxon>
        <taxon>Trypanosomatidae</taxon>
        <taxon>Leishmaniinae</taxon>
        <taxon>Leptomonas</taxon>
    </lineage>
</organism>
<keyword evidence="3" id="KW-1185">Reference proteome</keyword>
<feature type="compositionally biased region" description="Polar residues" evidence="1">
    <location>
        <begin position="992"/>
        <end position="1016"/>
    </location>
</feature>
<dbReference type="Proteomes" id="UP000038009">
    <property type="component" value="Unassembled WGS sequence"/>
</dbReference>
<dbReference type="Gene3D" id="1.25.40.10">
    <property type="entry name" value="Tetratricopeptide repeat domain"/>
    <property type="match status" value="1"/>
</dbReference>
<feature type="region of interest" description="Disordered" evidence="1">
    <location>
        <begin position="373"/>
        <end position="434"/>
    </location>
</feature>
<dbReference type="InterPro" id="IPR011990">
    <property type="entry name" value="TPR-like_helical_dom_sf"/>
</dbReference>
<protein>
    <submittedName>
        <fullName evidence="2">Uncharacterized protein</fullName>
    </submittedName>
</protein>
<proteinExistence type="predicted"/>
<comment type="caution">
    <text evidence="2">The sequence shown here is derived from an EMBL/GenBank/DDBJ whole genome shotgun (WGS) entry which is preliminary data.</text>
</comment>
<reference evidence="2 3" key="1">
    <citation type="journal article" date="2015" name="PLoS Pathog.">
        <title>Leptomonas seymouri: Adaptations to the Dixenous Life Cycle Analyzed by Genome Sequencing, Transcriptome Profiling and Co-infection with Leishmania donovani.</title>
        <authorList>
            <person name="Kraeva N."/>
            <person name="Butenko A."/>
            <person name="Hlavacova J."/>
            <person name="Kostygov A."/>
            <person name="Myskova J."/>
            <person name="Grybchuk D."/>
            <person name="Lestinova T."/>
            <person name="Votypka J."/>
            <person name="Volf P."/>
            <person name="Opperdoes F."/>
            <person name="Flegontov P."/>
            <person name="Lukes J."/>
            <person name="Yurchenko V."/>
        </authorList>
    </citation>
    <scope>NUCLEOTIDE SEQUENCE [LARGE SCALE GENOMIC DNA]</scope>
    <source>
        <strain evidence="2 3">ATCC 30220</strain>
    </source>
</reference>
<accession>A0A0N1I296</accession>
<name>A0A0N1I296_LEPSE</name>
<feature type="region of interest" description="Disordered" evidence="1">
    <location>
        <begin position="1539"/>
        <end position="1572"/>
    </location>
</feature>
<sequence length="2074" mass="223632">MRYSAARIPALVPLFYSSLLRTGVRGSSHLPSSAPPINSGNDADELADATVCRPQSPTDRLAVASSSHTHTGSALSLPRRSATLPAVPLAPAVAALLEKRSRDSVVQQDVGASDLLYFMNAEVYAIQKRRRQRTRTPSDTDANLQCDPEDVTALQQQQHALAADAPLASRAQQLADFTRGYNSQGHQGNSGARRRDSALFHRQQKLFALRRRLAYILADDDTGLRPTHSERRSDAGEELSLSALRRRAALALSLAQDVFSTSEACHPQWQSEEGCVGGGKRYERPTKERLSERASWKRLSGAEAGASSTSSFIAAVERHHHHHFAQCAFVYRSLAQPVELTGCELSALLVWCGEGVRAYASAVRAAIGKDHPPSCYGGGDVANGDSRAPRPVQDDDSAAADDSCRSRASHHGLRTSGARPPPTLQMVGKPAAARSIHEDDAIAGGAERESEAQAVNMQGHARSLPPEVCESIATSVKALLELAEVFVQMAATLVLSSSTGVAGSSHDPHVYNGDMEESEGGEACDQETLCRGKTVRSVVDAVCDTLYLFRVSSVLDSYVYREGDLTLSSALSELNEQHAKASASPTQSSRVSNASDRSSLQLMTRIQKTYRSLRFNKSFMRHVLCCSRESWLQALQLTRHMHCWNMELQEALKLPATSTPTETSSALAKADCNIQLEGGTAAQAHKTATAEEPLRSLPFQTLLMLLYILAQHGRLAEVLDLCQRCLKMSAVQLLTSSRAAVTNRSLNSEDLISRALPTPTLQIILNLAAATAVPGTVAPILSSVDATTASDSASTSEGCALRCSQLDCLKEVVCAGAMPQRVLSVTEYAMLLRRMIGERLPQRQSGSSAKADAAKLEMHSSYRVGWWLSPSQVWRFSAGYPHHVRTTLCLMGFQVSTRRGLTATLSMEDFYVVLSISRQLATRQRRETIKLLDALRKQEEGDSAPVLTNQDDDMTRMDDSADGTHAQSAQRRREQRWASWGVEERIPPSHGPIQQRQPGQHSSMPSIGKSMTTSCSDAERRGRPPLLFIARRMVAPYNAHFMECLCAAFAAAQRGVLPLSRNSRSSQELDAFRPPAATATTKTTAAAAITGSAVLLSLVSKEMLHLLQVVRYARHIGSYWETALSTVAAPLQACATGNDAERAVRTTLPRSTDSTVMERHTAEQVVEEVACALALAAESTLARSLASTKRLVAPLPHLAPYMSAYTVGALVQRPFRRALTWEQCLALLPYTPLGSRSQLWLLRRVAQDAEGRRHAFSKSASTPTAFSHCSTAAFAVQGGSRHIPAASPPPPVPPTLMFSQTAMQTAERLMEVQHSSRRLQSRSRSSERIHAGRSTYANAAFSSSPAPPPVATTTTMASTAATFPRCRATTTDSSTDTDATLLKLLLESHWSRALRVFERASPRVQVAGAPHVVRLLISADVWRDIADTQRRPLVRLAVQSSAHTSNGGASALLEEVLQTSLEHGLWYTGLYFHQCVAAEQPELVQQCSRAQAYAAQLSRGLLDRTSMTRMVAQLTKAVRRSQWAEAAACFMRYATRHERSLDSSGGPSDAAAMESVPRGSSQSKVEASIVGGPEQASVRRRAVTAVPPTTAEELGVLAALMSGRLSGGVGENAGASNPPSPSRSSSFEGALGATFFFAEAGGAVPEELAHVAQTVRYAMLHTPALWKRALRWLPTSVLPLPYSHAVAIGALCANNPAKLRALLPERLSTDAEGKASGGDVPVVGAAYGSLSSTTLSLTTAAALSIVADARHTRRPQHPNEVTKDKQAAVANALRVLQRAGAWKEAILLYEKAVESNCMPYGASAAVLETAALGGAPWRVTLFYFAHMAQRLRPSVAASAAALQACAEGGQWELAFRVLQQSVLTQATPVPRLVELAVNTALHCGAWARALAAAHQYRRTRDPRLAHTVLLTFVRTQHWDDAVTYFYDCTCRGLRPLDASLELAIIASEAASEEYRTTALMVGTIASALEDLYRLSGAVLRHILLVQRHVRHASSAFSAHAEEEVCATAADSCCSADGGGAPLSNPSEGDKVLLSQVAQEEKQLRSQPQRGAASLPLRGVPTDGAPPPSSFRRRE</sequence>
<evidence type="ECO:0000313" key="3">
    <source>
        <dbReference type="Proteomes" id="UP000038009"/>
    </source>
</evidence>
<feature type="region of interest" description="Disordered" evidence="1">
    <location>
        <begin position="2038"/>
        <end position="2074"/>
    </location>
</feature>
<feature type="compositionally biased region" description="Polar residues" evidence="1">
    <location>
        <begin position="58"/>
        <end position="74"/>
    </location>
</feature>
<dbReference type="OMA" id="CCERESW"/>
<feature type="compositionally biased region" description="Basic and acidic residues" evidence="1">
    <location>
        <begin position="971"/>
        <end position="987"/>
    </location>
</feature>
<feature type="region of interest" description="Disordered" evidence="1">
    <location>
        <begin position="58"/>
        <end position="78"/>
    </location>
</feature>
<evidence type="ECO:0000256" key="1">
    <source>
        <dbReference type="SAM" id="MobiDB-lite"/>
    </source>
</evidence>
<evidence type="ECO:0000313" key="2">
    <source>
        <dbReference type="EMBL" id="KPI83714.1"/>
    </source>
</evidence>